<keyword evidence="2" id="KW-1185">Reference proteome</keyword>
<protein>
    <submittedName>
        <fullName evidence="1">Uncharacterized protein</fullName>
    </submittedName>
</protein>
<evidence type="ECO:0000313" key="2">
    <source>
        <dbReference type="Proteomes" id="UP000499080"/>
    </source>
</evidence>
<accession>A0A4Y2CXE6</accession>
<dbReference type="Proteomes" id="UP000499080">
    <property type="component" value="Unassembled WGS sequence"/>
</dbReference>
<evidence type="ECO:0000313" key="1">
    <source>
        <dbReference type="EMBL" id="GBM08517.1"/>
    </source>
</evidence>
<dbReference type="EMBL" id="BGPR01000258">
    <property type="protein sequence ID" value="GBM08517.1"/>
    <property type="molecule type" value="Genomic_DNA"/>
</dbReference>
<dbReference type="AlphaFoldDB" id="A0A4Y2CXE6"/>
<comment type="caution">
    <text evidence="1">The sequence shown here is derived from an EMBL/GenBank/DDBJ whole genome shotgun (WGS) entry which is preliminary data.</text>
</comment>
<sequence length="118" mass="13452">MDFLEFSMSGCLLGEINRNEEEQGRGKTFWRKLPSHSILRRGLNVRTFRKYPSPPQMREVGSIYKDWGGGHSLSRLEELSEWNYPRRVGLPASKQRILIVFLAEDLFSFVGSSASSAG</sequence>
<name>A0A4Y2CXE6_ARAVE</name>
<gene>
    <name evidence="1" type="ORF">AVEN_69746_1</name>
</gene>
<reference evidence="1 2" key="1">
    <citation type="journal article" date="2019" name="Sci. Rep.">
        <title>Orb-weaving spider Araneus ventricosus genome elucidates the spidroin gene catalogue.</title>
        <authorList>
            <person name="Kono N."/>
            <person name="Nakamura H."/>
            <person name="Ohtoshi R."/>
            <person name="Moran D.A.P."/>
            <person name="Shinohara A."/>
            <person name="Yoshida Y."/>
            <person name="Fujiwara M."/>
            <person name="Mori M."/>
            <person name="Tomita M."/>
            <person name="Arakawa K."/>
        </authorList>
    </citation>
    <scope>NUCLEOTIDE SEQUENCE [LARGE SCALE GENOMIC DNA]</scope>
</reference>
<proteinExistence type="predicted"/>
<organism evidence="1 2">
    <name type="scientific">Araneus ventricosus</name>
    <name type="common">Orbweaver spider</name>
    <name type="synonym">Epeira ventricosa</name>
    <dbReference type="NCBI Taxonomy" id="182803"/>
    <lineage>
        <taxon>Eukaryota</taxon>
        <taxon>Metazoa</taxon>
        <taxon>Ecdysozoa</taxon>
        <taxon>Arthropoda</taxon>
        <taxon>Chelicerata</taxon>
        <taxon>Arachnida</taxon>
        <taxon>Araneae</taxon>
        <taxon>Araneomorphae</taxon>
        <taxon>Entelegynae</taxon>
        <taxon>Araneoidea</taxon>
        <taxon>Araneidae</taxon>
        <taxon>Araneus</taxon>
    </lineage>
</organism>